<protein>
    <submittedName>
        <fullName evidence="2">YqfQ</fullName>
    </submittedName>
</protein>
<accession>A0ABM5LZ92</accession>
<dbReference type="Pfam" id="PF14181">
    <property type="entry name" value="YqfQ"/>
    <property type="match status" value="1"/>
</dbReference>
<sequence>MFSQQQPMRNMRQPGPPNRPAPNQRMMGGRPPAMRQPSFSGQQQGFQPPRQSFPQQPGIESRNGLGGGLKGMLSKFLPGAGGTGAPGAAAGGGSGLQGIQNLANPASLSSMLGNVQKVLGMAQQVTPMIQQYGPLVRNLPAMMKLYSQLSSNDDETEEADGKEAETNETDIPDEKETVKKTSSVPAEPKAKSAPAPASKKKEVSPSPVSAPVKRTSGSSKPRLYI</sequence>
<feature type="compositionally biased region" description="Low complexity" evidence="1">
    <location>
        <begin position="35"/>
        <end position="58"/>
    </location>
</feature>
<evidence type="ECO:0000313" key="2">
    <source>
        <dbReference type="EMBL" id="ADP33108.1"/>
    </source>
</evidence>
<dbReference type="EMBL" id="CP002207">
    <property type="protein sequence ID" value="ADP33108.1"/>
    <property type="molecule type" value="Genomic_DNA"/>
</dbReference>
<evidence type="ECO:0000313" key="3">
    <source>
        <dbReference type="Proteomes" id="UP000006867"/>
    </source>
</evidence>
<keyword evidence="3" id="KW-1185">Reference proteome</keyword>
<gene>
    <name evidence="2" type="ordered locus">BATR1942_10885</name>
</gene>
<dbReference type="InterPro" id="IPR025571">
    <property type="entry name" value="YqfQ"/>
</dbReference>
<feature type="compositionally biased region" description="Low complexity" evidence="1">
    <location>
        <begin position="204"/>
        <end position="213"/>
    </location>
</feature>
<dbReference type="RefSeq" id="WP_004429518.1">
    <property type="nucleotide sequence ID" value="NC_014639.1"/>
</dbReference>
<feature type="region of interest" description="Disordered" evidence="1">
    <location>
        <begin position="150"/>
        <end position="225"/>
    </location>
</feature>
<feature type="region of interest" description="Disordered" evidence="1">
    <location>
        <begin position="1"/>
        <end position="67"/>
    </location>
</feature>
<reference evidence="2 3" key="1">
    <citation type="journal article" date="2011" name="Front. Microbiol.">
        <title>Genomic signatures of strain selection and enhancement in Bacillus atrophaeus var. globigii, a historical biowarfare simulant.</title>
        <authorList>
            <person name="Gibbons H.S."/>
            <person name="Broomall S.M."/>
            <person name="McNew L.A."/>
            <person name="Daligault H."/>
            <person name="Chapman C."/>
            <person name="Bruce D."/>
            <person name="Karavis M."/>
            <person name="Krepps M."/>
            <person name="McGregor P.A."/>
            <person name="Hong C."/>
            <person name="Park K.H."/>
            <person name="Akmal A."/>
            <person name="Feldman A."/>
            <person name="Lin J.S."/>
            <person name="Chang W.E."/>
            <person name="Higgs B.W."/>
            <person name="Demirev P."/>
            <person name="Lindquist J."/>
            <person name="Liem A."/>
            <person name="Fochler E."/>
            <person name="Read T.D."/>
            <person name="Tapia R."/>
            <person name="Johnson S."/>
            <person name="Bishop-Lilly K.A."/>
            <person name="Detter C."/>
            <person name="Han C."/>
            <person name="Sozhamannan S."/>
            <person name="Rosenzweig C.N."/>
            <person name="Skowronski E.W."/>
        </authorList>
    </citation>
    <scope>NUCLEOTIDE SEQUENCE [LARGE SCALE GENOMIC DNA]</scope>
    <source>
        <strain evidence="2 3">1942</strain>
    </source>
</reference>
<evidence type="ECO:0000256" key="1">
    <source>
        <dbReference type="SAM" id="MobiDB-lite"/>
    </source>
</evidence>
<proteinExistence type="predicted"/>
<name>A0ABM5LZ92_BACA1</name>
<dbReference type="Proteomes" id="UP000006867">
    <property type="component" value="Chromosome"/>
</dbReference>
<organism evidence="2 3">
    <name type="scientific">Bacillus atrophaeus (strain 1942)</name>
    <dbReference type="NCBI Taxonomy" id="720555"/>
    <lineage>
        <taxon>Bacteria</taxon>
        <taxon>Bacillati</taxon>
        <taxon>Bacillota</taxon>
        <taxon>Bacilli</taxon>
        <taxon>Bacillales</taxon>
        <taxon>Bacillaceae</taxon>
        <taxon>Bacillus</taxon>
    </lineage>
</organism>
<feature type="compositionally biased region" description="Low complexity" evidence="1">
    <location>
        <begin position="182"/>
        <end position="197"/>
    </location>
</feature>